<dbReference type="Pfam" id="PF00335">
    <property type="entry name" value="Tetraspanin"/>
    <property type="match status" value="1"/>
</dbReference>
<dbReference type="Gene3D" id="1.10.1450.10">
    <property type="entry name" value="Tetraspanin"/>
    <property type="match status" value="1"/>
</dbReference>
<comment type="subcellular location">
    <subcellularLocation>
        <location evidence="1">Membrane</location>
        <topology evidence="1">Multi-pass membrane protein</topology>
    </subcellularLocation>
</comment>
<sequence>MEMKIKPRVCIWAVLCTWLLLSTAALSIVVMLLYMYDSTLKSFFGEPMTRLSQTSSVILAGWMLVTFGAAIRSAKANRRSMGMIFFLFALLGFAGEILIMIALAQYRNNVFGLALLNEATLRLVRAYNQSEVARNVLDLIHLRFDCCGVDEWHQEWKQVGPYPPRDDSSVDEPWVPYSCCRGILRISPTCGFARIRHPITRAQRVRSFEYGLETVIPEPWYANLQNEPCPERLFEWLAEIPIYALMIGLALAVSRMMIATYAVFMYSRRRGRRRRRR</sequence>
<dbReference type="InterPro" id="IPR008952">
    <property type="entry name" value="Tetraspanin_EC2_sf"/>
</dbReference>
<evidence type="ECO:0000313" key="7">
    <source>
        <dbReference type="Proteomes" id="UP000272942"/>
    </source>
</evidence>
<dbReference type="GO" id="GO:0005886">
    <property type="term" value="C:plasma membrane"/>
    <property type="evidence" value="ECO:0007669"/>
    <property type="project" value="TreeGrafter"/>
</dbReference>
<feature type="transmembrane region" description="Helical" evidence="5">
    <location>
        <begin position="51"/>
        <end position="71"/>
    </location>
</feature>
<dbReference type="AlphaFoldDB" id="A0A183ALT5"/>
<keyword evidence="7" id="KW-1185">Reference proteome</keyword>
<evidence type="ECO:0000313" key="8">
    <source>
        <dbReference type="WBParaSite" id="ECPE_0000794101-mRNA-1"/>
    </source>
</evidence>
<proteinExistence type="predicted"/>
<dbReference type="SUPFAM" id="SSF48652">
    <property type="entry name" value="Tetraspanin"/>
    <property type="match status" value="1"/>
</dbReference>
<evidence type="ECO:0000256" key="5">
    <source>
        <dbReference type="SAM" id="Phobius"/>
    </source>
</evidence>
<evidence type="ECO:0000256" key="2">
    <source>
        <dbReference type="ARBA" id="ARBA00022692"/>
    </source>
</evidence>
<organism evidence="8">
    <name type="scientific">Echinostoma caproni</name>
    <dbReference type="NCBI Taxonomy" id="27848"/>
    <lineage>
        <taxon>Eukaryota</taxon>
        <taxon>Metazoa</taxon>
        <taxon>Spiralia</taxon>
        <taxon>Lophotrochozoa</taxon>
        <taxon>Platyhelminthes</taxon>
        <taxon>Trematoda</taxon>
        <taxon>Digenea</taxon>
        <taxon>Plagiorchiida</taxon>
        <taxon>Echinostomata</taxon>
        <taxon>Echinostomatoidea</taxon>
        <taxon>Echinostomatidae</taxon>
        <taxon>Echinostoma</taxon>
    </lineage>
</organism>
<keyword evidence="4 5" id="KW-0472">Membrane</keyword>
<dbReference type="EMBL" id="UZAN01045276">
    <property type="protein sequence ID" value="VDP82350.1"/>
    <property type="molecule type" value="Genomic_DNA"/>
</dbReference>
<keyword evidence="2 5" id="KW-0812">Transmembrane</keyword>
<evidence type="ECO:0000256" key="4">
    <source>
        <dbReference type="ARBA" id="ARBA00023136"/>
    </source>
</evidence>
<dbReference type="WBParaSite" id="ECPE_0000794101-mRNA-1">
    <property type="protein sequence ID" value="ECPE_0000794101-mRNA-1"/>
    <property type="gene ID" value="ECPE_0000794101"/>
</dbReference>
<dbReference type="OrthoDB" id="6257389at2759"/>
<protein>
    <submittedName>
        <fullName evidence="8">Tetraspanin</fullName>
    </submittedName>
</protein>
<dbReference type="PANTHER" id="PTHR19282">
    <property type="entry name" value="TETRASPANIN"/>
    <property type="match status" value="1"/>
</dbReference>
<evidence type="ECO:0000256" key="1">
    <source>
        <dbReference type="ARBA" id="ARBA00004141"/>
    </source>
</evidence>
<reference evidence="8" key="1">
    <citation type="submission" date="2016-06" db="UniProtKB">
        <authorList>
            <consortium name="WormBaseParasite"/>
        </authorList>
    </citation>
    <scope>IDENTIFICATION</scope>
</reference>
<dbReference type="PANTHER" id="PTHR19282:SF544">
    <property type="entry name" value="TETRASPANIN"/>
    <property type="match status" value="1"/>
</dbReference>
<gene>
    <name evidence="6" type="ORF">ECPE_LOCUS7920</name>
</gene>
<accession>A0A183ALT5</accession>
<dbReference type="Proteomes" id="UP000272942">
    <property type="component" value="Unassembled WGS sequence"/>
</dbReference>
<dbReference type="InterPro" id="IPR018499">
    <property type="entry name" value="Tetraspanin/Peripherin"/>
</dbReference>
<keyword evidence="3 5" id="KW-1133">Transmembrane helix</keyword>
<feature type="transmembrane region" description="Helical" evidence="5">
    <location>
        <begin position="242"/>
        <end position="267"/>
    </location>
</feature>
<evidence type="ECO:0000313" key="6">
    <source>
        <dbReference type="EMBL" id="VDP82350.1"/>
    </source>
</evidence>
<evidence type="ECO:0000256" key="3">
    <source>
        <dbReference type="ARBA" id="ARBA00022989"/>
    </source>
</evidence>
<feature type="transmembrane region" description="Helical" evidence="5">
    <location>
        <begin position="83"/>
        <end position="106"/>
    </location>
</feature>
<name>A0A183ALT5_9TREM</name>
<reference evidence="6 7" key="2">
    <citation type="submission" date="2018-11" db="EMBL/GenBank/DDBJ databases">
        <authorList>
            <consortium name="Pathogen Informatics"/>
        </authorList>
    </citation>
    <scope>NUCLEOTIDE SEQUENCE [LARGE SCALE GENOMIC DNA]</scope>
    <source>
        <strain evidence="6 7">Egypt</strain>
    </source>
</reference>